<name>A0A0L0T5Q3_ALLM3</name>
<sequence>MDAGNNDAAMADAYAGFDTATCEHLVLMDQFRTALELMHERASQGAMPAWSDLPPVPKHLQFPETRSMLLHETSSAFMIYEQRPADDEVLRHEALAHYVHQLDRFISHYADKTGEIDPNDPIQVQEGSFQATASSILAMIRVLLIDDDIDDWREKFREALATTSFEFSDEEVDKIKRAPTSVADFYQCLKQLMLIGDTHEALAYLREHSKSMRGVDPEVVLALSQNLELAHHDPARVKPRAKICTARAHAAQQTGDPLVASLFHVLGGNAAMIASDFDTTTWQQGLCASLRFGCAPATSRDELWDQLTALLDVYEAHVPDGAVPFMSVHDELVYRLLRRDGAAVLTLAMGIDPWLATHLAAVFEELPSWLGDTPYAHLELHYMYMGYLIYMSRAAWRPAVQYWEFAGDLAPVLHNALMHDVADPRQALRNPRRARLAVQHAVTAVPDLYPSIIDAEHALARDLDAHGRPGMAVSTILRRDPDLSMSAPRAAVESIVHALLRRAARHADFRLLLHVQGMRAESTQSRALHAAHVLGVYLRDHTDRRATYAKRARALVDVLEHAGADMPPVALAALLDGTVEVVRHPETQKVLKAKDAVVLLKAVNRLDVVPDLKKVVADAGLDAGWETTLKLFRVYALRLAAPGKAMAAGVGVGTARRRA</sequence>
<dbReference type="EMBL" id="GG745364">
    <property type="protein sequence ID" value="KNE70077.1"/>
    <property type="molecule type" value="Genomic_DNA"/>
</dbReference>
<dbReference type="VEuPathDB" id="FungiDB:AMAG_15059"/>
<evidence type="ECO:0000313" key="1">
    <source>
        <dbReference type="EMBL" id="KNE70077.1"/>
    </source>
</evidence>
<organism evidence="1 2">
    <name type="scientific">Allomyces macrogynus (strain ATCC 38327)</name>
    <name type="common">Allomyces javanicus var. macrogynus</name>
    <dbReference type="NCBI Taxonomy" id="578462"/>
    <lineage>
        <taxon>Eukaryota</taxon>
        <taxon>Fungi</taxon>
        <taxon>Fungi incertae sedis</taxon>
        <taxon>Blastocladiomycota</taxon>
        <taxon>Blastocladiomycetes</taxon>
        <taxon>Blastocladiales</taxon>
        <taxon>Blastocladiaceae</taxon>
        <taxon>Allomyces</taxon>
    </lineage>
</organism>
<dbReference type="AlphaFoldDB" id="A0A0L0T5Q3"/>
<reference evidence="2" key="2">
    <citation type="submission" date="2009-11" db="EMBL/GenBank/DDBJ databases">
        <title>The Genome Sequence of Allomyces macrogynus strain ATCC 38327.</title>
        <authorList>
            <consortium name="The Broad Institute Genome Sequencing Platform"/>
            <person name="Russ C."/>
            <person name="Cuomo C."/>
            <person name="Shea T."/>
            <person name="Young S.K."/>
            <person name="Zeng Q."/>
            <person name="Koehrsen M."/>
            <person name="Haas B."/>
            <person name="Borodovsky M."/>
            <person name="Guigo R."/>
            <person name="Alvarado L."/>
            <person name="Berlin A."/>
            <person name="Borenstein D."/>
            <person name="Chen Z."/>
            <person name="Engels R."/>
            <person name="Freedman E."/>
            <person name="Gellesch M."/>
            <person name="Goldberg J."/>
            <person name="Griggs A."/>
            <person name="Gujja S."/>
            <person name="Heiman D."/>
            <person name="Hepburn T."/>
            <person name="Howarth C."/>
            <person name="Jen D."/>
            <person name="Larson L."/>
            <person name="Lewis B."/>
            <person name="Mehta T."/>
            <person name="Park D."/>
            <person name="Pearson M."/>
            <person name="Roberts A."/>
            <person name="Saif S."/>
            <person name="Shenoy N."/>
            <person name="Sisk P."/>
            <person name="Stolte C."/>
            <person name="Sykes S."/>
            <person name="Walk T."/>
            <person name="White J."/>
            <person name="Yandava C."/>
            <person name="Burger G."/>
            <person name="Gray M.W."/>
            <person name="Holland P.W.H."/>
            <person name="King N."/>
            <person name="Lang F.B.F."/>
            <person name="Roger A.J."/>
            <person name="Ruiz-Trillo I."/>
            <person name="Lander E."/>
            <person name="Nusbaum C."/>
        </authorList>
    </citation>
    <scope>NUCLEOTIDE SEQUENCE [LARGE SCALE GENOMIC DNA]</scope>
    <source>
        <strain evidence="2">ATCC 38327</strain>
    </source>
</reference>
<dbReference type="Proteomes" id="UP000054350">
    <property type="component" value="Unassembled WGS sequence"/>
</dbReference>
<keyword evidence="2" id="KW-1185">Reference proteome</keyword>
<evidence type="ECO:0000313" key="2">
    <source>
        <dbReference type="Proteomes" id="UP000054350"/>
    </source>
</evidence>
<proteinExistence type="predicted"/>
<dbReference type="OrthoDB" id="5545080at2759"/>
<gene>
    <name evidence="1" type="ORF">AMAG_15059</name>
</gene>
<accession>A0A0L0T5Q3</accession>
<reference evidence="1 2" key="1">
    <citation type="submission" date="2009-11" db="EMBL/GenBank/DDBJ databases">
        <title>Annotation of Allomyces macrogynus ATCC 38327.</title>
        <authorList>
            <consortium name="The Broad Institute Genome Sequencing Platform"/>
            <person name="Russ C."/>
            <person name="Cuomo C."/>
            <person name="Burger G."/>
            <person name="Gray M.W."/>
            <person name="Holland P.W.H."/>
            <person name="King N."/>
            <person name="Lang F.B.F."/>
            <person name="Roger A.J."/>
            <person name="Ruiz-Trillo I."/>
            <person name="Young S.K."/>
            <person name="Zeng Q."/>
            <person name="Gargeya S."/>
            <person name="Fitzgerald M."/>
            <person name="Haas B."/>
            <person name="Abouelleil A."/>
            <person name="Alvarado L."/>
            <person name="Arachchi H.M."/>
            <person name="Berlin A."/>
            <person name="Chapman S.B."/>
            <person name="Gearin G."/>
            <person name="Goldberg J."/>
            <person name="Griggs A."/>
            <person name="Gujja S."/>
            <person name="Hansen M."/>
            <person name="Heiman D."/>
            <person name="Howarth C."/>
            <person name="Larimer J."/>
            <person name="Lui A."/>
            <person name="MacDonald P.J.P."/>
            <person name="McCowen C."/>
            <person name="Montmayeur A."/>
            <person name="Murphy C."/>
            <person name="Neiman D."/>
            <person name="Pearson M."/>
            <person name="Priest M."/>
            <person name="Roberts A."/>
            <person name="Saif S."/>
            <person name="Shea T."/>
            <person name="Sisk P."/>
            <person name="Stolte C."/>
            <person name="Sykes S."/>
            <person name="Wortman J."/>
            <person name="Nusbaum C."/>
            <person name="Birren B."/>
        </authorList>
    </citation>
    <scope>NUCLEOTIDE SEQUENCE [LARGE SCALE GENOMIC DNA]</scope>
    <source>
        <strain evidence="1 2">ATCC 38327</strain>
    </source>
</reference>
<protein>
    <submittedName>
        <fullName evidence="1">Uncharacterized protein</fullName>
    </submittedName>
</protein>